<proteinExistence type="predicted"/>
<dbReference type="EMBL" id="CP026538">
    <property type="protein sequence ID" value="QAZ66774.1"/>
    <property type="molecule type" value="Genomic_DNA"/>
</dbReference>
<dbReference type="Proteomes" id="UP000293296">
    <property type="component" value="Chromosome"/>
</dbReference>
<accession>A0A4P6HJX2</accession>
<dbReference type="AlphaFoldDB" id="A0A4P6HJX2"/>
<organism evidence="1 2">
    <name type="scientific">Solidesulfovibrio carbinolicus</name>
    <dbReference type="NCBI Taxonomy" id="296842"/>
    <lineage>
        <taxon>Bacteria</taxon>
        <taxon>Pseudomonadati</taxon>
        <taxon>Thermodesulfobacteriota</taxon>
        <taxon>Desulfovibrionia</taxon>
        <taxon>Desulfovibrionales</taxon>
        <taxon>Desulfovibrionaceae</taxon>
        <taxon>Solidesulfovibrio</taxon>
    </lineage>
</organism>
<reference evidence="1 2" key="1">
    <citation type="submission" date="2018-02" db="EMBL/GenBank/DDBJ databases">
        <title>Genome sequence of Desulfovibrio carbinolicus DSM 3852.</title>
        <authorList>
            <person name="Wilbanks E."/>
            <person name="Skennerton C.T."/>
            <person name="Orphan V.J."/>
        </authorList>
    </citation>
    <scope>NUCLEOTIDE SEQUENCE [LARGE SCALE GENOMIC DNA]</scope>
    <source>
        <strain evidence="1 2">DSM 3852</strain>
    </source>
</reference>
<evidence type="ECO:0000313" key="2">
    <source>
        <dbReference type="Proteomes" id="UP000293296"/>
    </source>
</evidence>
<dbReference type="RefSeq" id="WP_129350513.1">
    <property type="nucleotide sequence ID" value="NZ_CP026538.1"/>
</dbReference>
<sequence length="541" mass="57526">MAMAYLVEIDAYVPAAWITGADGVGLLADPGTALATEPRVETLRFSSGLGFMSRPDDRPPNAYYEPRVSVPFNFERLIFTDGTSAGAADTGYGEIELVNPDGELDFLAECGLDGRQVRLLHGDEAGPLADFELVFVGTVTQPEFSWRRVVLPVRDRAEELRKAIQQNVYAGSNQGPAGVEGTADDLKDKGKPLTFGRCRNVPATCVNGSTLVFQIHDGPVAAIPAVYDRGLAMAATTDYPTVAALTAAAFAAGQYATCLAMGLFRLWSRPDGAVTADVDGDATGGVLAGSVAAVIRRIALTRAGLAEADMDRAAFEALEAANPALVGYFQDGGSKAEINDVFDALCASIGAWWCFDRLGRLTVGRLEAPAGEPLATLTPVELLDSGDGLEILPAHDLADGTPVYRVSLDYQRNWSRQDDNDLAGGVADERRAWLAEDLRTVAATDASIRAVHLLAPELTVETLLDDAEAARAEADRLLALHGAARLRLVLPVKCEYARGLDLGNVIAVRIARFGLSGGRLFVVIGMTEEYETGRVTLEVVG</sequence>
<evidence type="ECO:0008006" key="3">
    <source>
        <dbReference type="Google" id="ProtNLM"/>
    </source>
</evidence>
<dbReference type="OrthoDB" id="6146556at2"/>
<evidence type="ECO:0000313" key="1">
    <source>
        <dbReference type="EMBL" id="QAZ66774.1"/>
    </source>
</evidence>
<gene>
    <name evidence="1" type="ORF">C3Y92_05755</name>
</gene>
<keyword evidence="2" id="KW-1185">Reference proteome</keyword>
<dbReference type="KEGG" id="dcb:C3Y92_05755"/>
<protein>
    <recommendedName>
        <fullName evidence="3">Tip attachment protein J domain-containing protein</fullName>
    </recommendedName>
</protein>
<name>A0A4P6HJX2_9BACT</name>